<evidence type="ECO:0000256" key="8">
    <source>
        <dbReference type="ARBA" id="ARBA00023180"/>
    </source>
</evidence>
<keyword evidence="4" id="KW-0433">Leucine-rich repeat</keyword>
<feature type="region of interest" description="Disordered" evidence="9">
    <location>
        <begin position="49"/>
        <end position="74"/>
    </location>
</feature>
<dbReference type="GO" id="GO:0005576">
    <property type="term" value="C:extracellular region"/>
    <property type="evidence" value="ECO:0007669"/>
    <property type="project" value="UniProtKB-SubCell"/>
</dbReference>
<evidence type="ECO:0000256" key="2">
    <source>
        <dbReference type="ARBA" id="ARBA00004613"/>
    </source>
</evidence>
<organism evidence="11 12">
    <name type="scientific">Heracleum sosnowskyi</name>
    <dbReference type="NCBI Taxonomy" id="360622"/>
    <lineage>
        <taxon>Eukaryota</taxon>
        <taxon>Viridiplantae</taxon>
        <taxon>Streptophyta</taxon>
        <taxon>Embryophyta</taxon>
        <taxon>Tracheophyta</taxon>
        <taxon>Spermatophyta</taxon>
        <taxon>Magnoliopsida</taxon>
        <taxon>eudicotyledons</taxon>
        <taxon>Gunneridae</taxon>
        <taxon>Pentapetalae</taxon>
        <taxon>asterids</taxon>
        <taxon>campanulids</taxon>
        <taxon>Apiales</taxon>
        <taxon>Apiaceae</taxon>
        <taxon>Apioideae</taxon>
        <taxon>apioid superclade</taxon>
        <taxon>Tordylieae</taxon>
        <taxon>Tordyliinae</taxon>
        <taxon>Heracleum</taxon>
    </lineage>
</organism>
<evidence type="ECO:0000256" key="9">
    <source>
        <dbReference type="SAM" id="MobiDB-lite"/>
    </source>
</evidence>
<dbReference type="PANTHER" id="PTHR32093">
    <property type="entry name" value="LEUCINE-RICH REPEAT EXTENSIN-LIKE PROTEIN 3-RELATED"/>
    <property type="match status" value="1"/>
</dbReference>
<feature type="signal peptide" evidence="10">
    <location>
        <begin position="1"/>
        <end position="22"/>
    </location>
</feature>
<dbReference type="EMBL" id="JAUIZM010000008">
    <property type="protein sequence ID" value="KAK1369635.1"/>
    <property type="molecule type" value="Genomic_DNA"/>
</dbReference>
<reference evidence="11" key="2">
    <citation type="submission" date="2023-05" db="EMBL/GenBank/DDBJ databases">
        <authorList>
            <person name="Schelkunov M.I."/>
        </authorList>
    </citation>
    <scope>NUCLEOTIDE SEQUENCE</scope>
    <source>
        <strain evidence="11">Hsosn_3</strain>
        <tissue evidence="11">Leaf</tissue>
    </source>
</reference>
<evidence type="ECO:0000256" key="1">
    <source>
        <dbReference type="ARBA" id="ARBA00004370"/>
    </source>
</evidence>
<keyword evidence="7" id="KW-0472">Membrane</keyword>
<dbReference type="InterPro" id="IPR032675">
    <property type="entry name" value="LRR_dom_sf"/>
</dbReference>
<gene>
    <name evidence="11" type="ORF">POM88_035727</name>
</gene>
<evidence type="ECO:0000256" key="3">
    <source>
        <dbReference type="ARBA" id="ARBA00022525"/>
    </source>
</evidence>
<comment type="subcellular location">
    <subcellularLocation>
        <location evidence="1">Membrane</location>
    </subcellularLocation>
    <subcellularLocation>
        <location evidence="2">Secreted</location>
    </subcellularLocation>
</comment>
<evidence type="ECO:0000256" key="7">
    <source>
        <dbReference type="ARBA" id="ARBA00023136"/>
    </source>
</evidence>
<feature type="chain" id="PRO_5042019512" evidence="10">
    <location>
        <begin position="23"/>
        <end position="452"/>
    </location>
</feature>
<feature type="compositionally biased region" description="Low complexity" evidence="9">
    <location>
        <begin position="49"/>
        <end position="59"/>
    </location>
</feature>
<keyword evidence="6" id="KW-0677">Repeat</keyword>
<keyword evidence="5 10" id="KW-0732">Signal</keyword>
<comment type="caution">
    <text evidence="11">The sequence shown here is derived from an EMBL/GenBank/DDBJ whole genome shotgun (WGS) entry which is preliminary data.</text>
</comment>
<sequence length="452" mass="50041">MHTIKNLCLTAVLLQNILVLHTFFQYQIYCDDDDDHPARKSLEIGVGPIISIGGSPPEENYSPPPQKGYCPPSSTPEPIYSYESKRIKIAYPVIQQFKKKITHDPFGITNTWVGPDICNKYKGFFCDTAPDLNQTAIAGIDFNGYNLAGPELTLSGFLDQLPDIAIFHANSNNFTGSVPKSIANLRFLYELDLSNNVFTGEFPKEVYSATNLTFLDLRFNKFSGMLPPQVFRLGLDVLFINNNKFMQKLPDNLGSGQFYYLSLANNNLTGSIPSSIGDLKDTLVEILLLNNQLSGCLPCEIGLLGNLTLFDASSNQLTGPVPASFGCLAQLQLLNLAQNRLFGAIPESLCMLPKLANLSLSYNYFTNVGPLCKNLIWRKVIDVRMNCIIGLPGQRSPADCRAFLSKHKCCLDEKIKIWIPCGAHIHSTAPQQLPSARKIPKSYRALAPQLKP</sequence>
<keyword evidence="3" id="KW-0964">Secreted</keyword>
<dbReference type="FunFam" id="3.80.10.10:FF:000041">
    <property type="entry name" value="LRR receptor-like serine/threonine-protein kinase ERECTA"/>
    <property type="match status" value="1"/>
</dbReference>
<dbReference type="AlphaFoldDB" id="A0AAD8HLV6"/>
<evidence type="ECO:0000256" key="6">
    <source>
        <dbReference type="ARBA" id="ARBA00022737"/>
    </source>
</evidence>
<accession>A0AAD8HLV6</accession>
<dbReference type="Gene3D" id="3.80.10.10">
    <property type="entry name" value="Ribonuclease Inhibitor"/>
    <property type="match status" value="2"/>
</dbReference>
<evidence type="ECO:0000256" key="4">
    <source>
        <dbReference type="ARBA" id="ARBA00022614"/>
    </source>
</evidence>
<name>A0AAD8HLV6_9APIA</name>
<dbReference type="InterPro" id="IPR001611">
    <property type="entry name" value="Leu-rich_rpt"/>
</dbReference>
<dbReference type="PANTHER" id="PTHR32093:SF131">
    <property type="entry name" value="LEUCINE-RICH REPEAT-CONTAINING N-TERMINAL PLANT-TYPE DOMAIN-CONTAINING PROTEIN"/>
    <property type="match status" value="1"/>
</dbReference>
<reference evidence="11" key="1">
    <citation type="submission" date="2023-02" db="EMBL/GenBank/DDBJ databases">
        <title>Genome of toxic invasive species Heracleum sosnowskyi carries increased number of genes despite the absence of recent whole-genome duplications.</title>
        <authorList>
            <person name="Schelkunov M."/>
            <person name="Shtratnikova V."/>
            <person name="Makarenko M."/>
            <person name="Klepikova A."/>
            <person name="Omelchenko D."/>
            <person name="Novikova G."/>
            <person name="Obukhova E."/>
            <person name="Bogdanov V."/>
            <person name="Penin A."/>
            <person name="Logacheva M."/>
        </authorList>
    </citation>
    <scope>NUCLEOTIDE SEQUENCE</scope>
    <source>
        <strain evidence="11">Hsosn_3</strain>
        <tissue evidence="11">Leaf</tissue>
    </source>
</reference>
<dbReference type="Proteomes" id="UP001237642">
    <property type="component" value="Unassembled WGS sequence"/>
</dbReference>
<evidence type="ECO:0000256" key="10">
    <source>
        <dbReference type="SAM" id="SignalP"/>
    </source>
</evidence>
<keyword evidence="8" id="KW-0325">Glycoprotein</keyword>
<dbReference type="Pfam" id="PF00560">
    <property type="entry name" value="LRR_1"/>
    <property type="match status" value="5"/>
</dbReference>
<evidence type="ECO:0000313" key="11">
    <source>
        <dbReference type="EMBL" id="KAK1369635.1"/>
    </source>
</evidence>
<evidence type="ECO:0000256" key="5">
    <source>
        <dbReference type="ARBA" id="ARBA00022729"/>
    </source>
</evidence>
<dbReference type="GO" id="GO:0016020">
    <property type="term" value="C:membrane"/>
    <property type="evidence" value="ECO:0007669"/>
    <property type="project" value="UniProtKB-SubCell"/>
</dbReference>
<dbReference type="SUPFAM" id="SSF52058">
    <property type="entry name" value="L domain-like"/>
    <property type="match status" value="1"/>
</dbReference>
<dbReference type="InterPro" id="IPR051582">
    <property type="entry name" value="LRR_extensin-like_regulator"/>
</dbReference>
<keyword evidence="12" id="KW-1185">Reference proteome</keyword>
<protein>
    <submittedName>
        <fullName evidence="11">Anthocyanin 3'-O-beta-glucosyltransferase</fullName>
    </submittedName>
</protein>
<evidence type="ECO:0000313" key="12">
    <source>
        <dbReference type="Proteomes" id="UP001237642"/>
    </source>
</evidence>
<proteinExistence type="predicted"/>